<feature type="region of interest" description="Disordered" evidence="1">
    <location>
        <begin position="59"/>
        <end position="115"/>
    </location>
</feature>
<gene>
    <name evidence="3" type="primary">LOC111242342</name>
</gene>
<dbReference type="GeneID" id="111242342"/>
<sequence>MGEGGGGRRGTSKLKEAARKVAVAAAYACGSFSRRKALVDPVSIDTSCSLSATTSISSFVSPSRTKNSPREVMEETDSGISTNINNELHGKVIHNFGSHHSSSRARTSTNYEGIG</sequence>
<dbReference type="AlphaFoldDB" id="A0A3Q0F9T7"/>
<evidence type="ECO:0000313" key="2">
    <source>
        <dbReference type="Proteomes" id="UP000087766"/>
    </source>
</evidence>
<evidence type="ECO:0000256" key="1">
    <source>
        <dbReference type="SAM" id="MobiDB-lite"/>
    </source>
</evidence>
<reference evidence="3" key="2">
    <citation type="submission" date="2025-08" db="UniProtKB">
        <authorList>
            <consortium name="RefSeq"/>
        </authorList>
    </citation>
    <scope>IDENTIFICATION</scope>
    <source>
        <tissue evidence="3">Leaf</tissue>
    </source>
</reference>
<dbReference type="KEGG" id="vra:111242342"/>
<organism evidence="2 3">
    <name type="scientific">Vigna radiata var. radiata</name>
    <name type="common">Mung bean</name>
    <name type="synonym">Phaseolus aureus</name>
    <dbReference type="NCBI Taxonomy" id="3916"/>
    <lineage>
        <taxon>Eukaryota</taxon>
        <taxon>Viridiplantae</taxon>
        <taxon>Streptophyta</taxon>
        <taxon>Embryophyta</taxon>
        <taxon>Tracheophyta</taxon>
        <taxon>Spermatophyta</taxon>
        <taxon>Magnoliopsida</taxon>
        <taxon>eudicotyledons</taxon>
        <taxon>Gunneridae</taxon>
        <taxon>Pentapetalae</taxon>
        <taxon>rosids</taxon>
        <taxon>fabids</taxon>
        <taxon>Fabales</taxon>
        <taxon>Fabaceae</taxon>
        <taxon>Papilionoideae</taxon>
        <taxon>50 kb inversion clade</taxon>
        <taxon>NPAAA clade</taxon>
        <taxon>indigoferoid/millettioid clade</taxon>
        <taxon>Phaseoleae</taxon>
        <taxon>Vigna</taxon>
    </lineage>
</organism>
<dbReference type="RefSeq" id="XP_022640830.1">
    <property type="nucleotide sequence ID" value="XM_022785109.1"/>
</dbReference>
<dbReference type="Proteomes" id="UP000087766">
    <property type="component" value="Chromosome 8"/>
</dbReference>
<name>A0A3Q0F9T7_VIGRR</name>
<keyword evidence="2" id="KW-1185">Reference proteome</keyword>
<evidence type="ECO:0000313" key="3">
    <source>
        <dbReference type="RefSeq" id="XP_022640830.1"/>
    </source>
</evidence>
<protein>
    <submittedName>
        <fullName evidence="3">Uncharacterized protein LOC111242342</fullName>
    </submittedName>
</protein>
<accession>A0A3Q0F9T7</accession>
<proteinExistence type="predicted"/>
<reference evidence="2" key="1">
    <citation type="journal article" date="2014" name="Nat. Commun.">
        <title>Genome sequence of mungbean and insights into evolution within Vigna species.</title>
        <authorList>
            <person name="Kang Y.J."/>
            <person name="Kim S.K."/>
            <person name="Kim M.Y."/>
            <person name="Lestari P."/>
            <person name="Kim K.H."/>
            <person name="Ha B.K."/>
            <person name="Jun T.H."/>
            <person name="Hwang W.J."/>
            <person name="Lee T."/>
            <person name="Lee J."/>
            <person name="Shim S."/>
            <person name="Yoon M.Y."/>
            <person name="Jang Y.E."/>
            <person name="Han K.S."/>
            <person name="Taeprayoon P."/>
            <person name="Yoon N."/>
            <person name="Somta P."/>
            <person name="Tanya P."/>
            <person name="Kim K.S."/>
            <person name="Gwag J.G."/>
            <person name="Moon J.K."/>
            <person name="Lee Y.H."/>
            <person name="Park B.S."/>
            <person name="Bombarely A."/>
            <person name="Doyle J.J."/>
            <person name="Jackson S.A."/>
            <person name="Schafleitner R."/>
            <person name="Srinives P."/>
            <person name="Varshney R.K."/>
            <person name="Lee S.H."/>
        </authorList>
    </citation>
    <scope>NUCLEOTIDE SEQUENCE [LARGE SCALE GENOMIC DNA]</scope>
    <source>
        <strain evidence="2">cv. VC1973A</strain>
    </source>
</reference>
<dbReference type="STRING" id="3916.A0A3Q0F9T7"/>
<feature type="compositionally biased region" description="Low complexity" evidence="1">
    <location>
        <begin position="98"/>
        <end position="109"/>
    </location>
</feature>